<dbReference type="OrthoDB" id="3231000at2759"/>
<evidence type="ECO:0000256" key="3">
    <source>
        <dbReference type="ARBA" id="ARBA00022989"/>
    </source>
</evidence>
<dbReference type="EMBL" id="KV749314">
    <property type="protein sequence ID" value="OCL10062.1"/>
    <property type="molecule type" value="Genomic_DNA"/>
</dbReference>
<dbReference type="GO" id="GO:0046873">
    <property type="term" value="F:metal ion transmembrane transporter activity"/>
    <property type="evidence" value="ECO:0007669"/>
    <property type="project" value="InterPro"/>
</dbReference>
<keyword evidence="2 5" id="KW-0812">Transmembrane</keyword>
<gene>
    <name evidence="6" type="ORF">AOQ84DRAFT_375264</name>
</gene>
<dbReference type="InterPro" id="IPR002523">
    <property type="entry name" value="MgTranspt_CorA/ZnTranspt_ZntB"/>
</dbReference>
<proteinExistence type="predicted"/>
<dbReference type="SUPFAM" id="SSF144083">
    <property type="entry name" value="Magnesium transport protein CorA, transmembrane region"/>
    <property type="match status" value="1"/>
</dbReference>
<comment type="subcellular location">
    <subcellularLocation>
        <location evidence="1">Membrane</location>
        <topology evidence="1">Multi-pass membrane protein</topology>
    </subcellularLocation>
</comment>
<dbReference type="Pfam" id="PF01544">
    <property type="entry name" value="CorA"/>
    <property type="match status" value="1"/>
</dbReference>
<feature type="transmembrane region" description="Helical" evidence="5">
    <location>
        <begin position="476"/>
        <end position="493"/>
    </location>
</feature>
<sequence>MSGTESIAPSSSTSNDNDRETLSAQYIAHVAEFAAQSSRYFLYSGEHYQSFMRFLNSQKPPCFSGSLETTSEDFQFVYIYKLSRSQPVRASSYDVITGCEQFHEEYKSENGTNHLVFIRGFPSPKWVGVFGSSCLINPEYFRHHLDFLQTKTFYDLPGLPSHPTCVIKLRITSICARNVPIGSDALSRTRETETNVIRKYQRRLGQTGLVGESIIRRLSVHNESLFTFEQTISCWLKHSDRGYTAVIWLDVGRHLAQKEVTRWFPAGTPNGSGPDRCFPIFYDSFGAASRGSTIFSVDSRPSPRSRSGFPQEAEQYLPQNITLLVEQYGKTLDPDRMAENPYYALSELFEFAARSECQFLNMMSTLIKDDLRSFERHMEFSLSNIKYFKTLLDEHIDHINATIASTKSHTVNELSTSAAAEYGLQHQLAKYEELLEKAQRLAGLCTEGISIIASHAMLIESRKATIQAEGVTRLTLLAYYFLPLNLITSFFGMNFKENGTGKIHIWLTFAVLVPVFILSCILAYPLSPPLDWRSMLRQRRERNEVVE</sequence>
<dbReference type="Proteomes" id="UP000250140">
    <property type="component" value="Unassembled WGS sequence"/>
</dbReference>
<feature type="transmembrane region" description="Helical" evidence="5">
    <location>
        <begin position="505"/>
        <end position="526"/>
    </location>
</feature>
<dbReference type="GO" id="GO:0016020">
    <property type="term" value="C:membrane"/>
    <property type="evidence" value="ECO:0007669"/>
    <property type="project" value="UniProtKB-SubCell"/>
</dbReference>
<keyword evidence="3 5" id="KW-1133">Transmembrane helix</keyword>
<organism evidence="6 7">
    <name type="scientific">Glonium stellatum</name>
    <dbReference type="NCBI Taxonomy" id="574774"/>
    <lineage>
        <taxon>Eukaryota</taxon>
        <taxon>Fungi</taxon>
        <taxon>Dikarya</taxon>
        <taxon>Ascomycota</taxon>
        <taxon>Pezizomycotina</taxon>
        <taxon>Dothideomycetes</taxon>
        <taxon>Pleosporomycetidae</taxon>
        <taxon>Gloniales</taxon>
        <taxon>Gloniaceae</taxon>
        <taxon>Glonium</taxon>
    </lineage>
</organism>
<keyword evidence="7" id="KW-1185">Reference proteome</keyword>
<reference evidence="6 7" key="1">
    <citation type="journal article" date="2016" name="Nat. Commun.">
        <title>Ectomycorrhizal ecology is imprinted in the genome of the dominant symbiotic fungus Cenococcum geophilum.</title>
        <authorList>
            <consortium name="DOE Joint Genome Institute"/>
            <person name="Peter M."/>
            <person name="Kohler A."/>
            <person name="Ohm R.A."/>
            <person name="Kuo A."/>
            <person name="Krutzmann J."/>
            <person name="Morin E."/>
            <person name="Arend M."/>
            <person name="Barry K.W."/>
            <person name="Binder M."/>
            <person name="Choi C."/>
            <person name="Clum A."/>
            <person name="Copeland A."/>
            <person name="Grisel N."/>
            <person name="Haridas S."/>
            <person name="Kipfer T."/>
            <person name="LaButti K."/>
            <person name="Lindquist E."/>
            <person name="Lipzen A."/>
            <person name="Maire R."/>
            <person name="Meier B."/>
            <person name="Mihaltcheva S."/>
            <person name="Molinier V."/>
            <person name="Murat C."/>
            <person name="Poggeler S."/>
            <person name="Quandt C.A."/>
            <person name="Sperisen C."/>
            <person name="Tritt A."/>
            <person name="Tisserant E."/>
            <person name="Crous P.W."/>
            <person name="Henrissat B."/>
            <person name="Nehls U."/>
            <person name="Egli S."/>
            <person name="Spatafora J.W."/>
            <person name="Grigoriev I.V."/>
            <person name="Martin F.M."/>
        </authorList>
    </citation>
    <scope>NUCLEOTIDE SEQUENCE [LARGE SCALE GENOMIC DNA]</scope>
    <source>
        <strain evidence="6 7">CBS 207.34</strain>
    </source>
</reference>
<evidence type="ECO:0000256" key="5">
    <source>
        <dbReference type="SAM" id="Phobius"/>
    </source>
</evidence>
<protein>
    <submittedName>
        <fullName evidence="6">Uncharacterized protein</fullName>
    </submittedName>
</protein>
<dbReference type="Gene3D" id="1.20.58.340">
    <property type="entry name" value="Magnesium transport protein CorA, transmembrane region"/>
    <property type="match status" value="1"/>
</dbReference>
<evidence type="ECO:0000313" key="6">
    <source>
        <dbReference type="EMBL" id="OCL10062.1"/>
    </source>
</evidence>
<accession>A0A8E2F3V5</accession>
<evidence type="ECO:0000256" key="2">
    <source>
        <dbReference type="ARBA" id="ARBA00022692"/>
    </source>
</evidence>
<evidence type="ECO:0000313" key="7">
    <source>
        <dbReference type="Proteomes" id="UP000250140"/>
    </source>
</evidence>
<dbReference type="InterPro" id="IPR045863">
    <property type="entry name" value="CorA_TM1_TM2"/>
</dbReference>
<keyword evidence="4 5" id="KW-0472">Membrane</keyword>
<evidence type="ECO:0000256" key="4">
    <source>
        <dbReference type="ARBA" id="ARBA00023136"/>
    </source>
</evidence>
<dbReference type="AlphaFoldDB" id="A0A8E2F3V5"/>
<name>A0A8E2F3V5_9PEZI</name>
<evidence type="ECO:0000256" key="1">
    <source>
        <dbReference type="ARBA" id="ARBA00004141"/>
    </source>
</evidence>